<dbReference type="PANTHER" id="PTHR23072:SF0">
    <property type="entry name" value="GPI ETHANOLAMINE PHOSPHATE TRANSFERASE 2"/>
    <property type="match status" value="1"/>
</dbReference>
<keyword evidence="8 12" id="KW-0256">Endoplasmic reticulum</keyword>
<evidence type="ECO:0000259" key="13">
    <source>
        <dbReference type="Pfam" id="PF19316"/>
    </source>
</evidence>
<keyword evidence="5 12" id="KW-0337">GPI-anchor biosynthesis</keyword>
<keyword evidence="15" id="KW-1185">Reference proteome</keyword>
<comment type="pathway">
    <text evidence="2 12">Glycolipid biosynthesis; glycosylphosphatidylinositol-anchor biosynthesis.</text>
</comment>
<comment type="caution">
    <text evidence="14">The sequence shown here is derived from an EMBL/GenBank/DDBJ whole genome shotgun (WGS) entry which is preliminary data.</text>
</comment>
<feature type="transmembrane region" description="Helical" evidence="12">
    <location>
        <begin position="443"/>
        <end position="464"/>
    </location>
</feature>
<evidence type="ECO:0000256" key="10">
    <source>
        <dbReference type="ARBA" id="ARBA00023136"/>
    </source>
</evidence>
<evidence type="ECO:0000256" key="5">
    <source>
        <dbReference type="ARBA" id="ARBA00022502"/>
    </source>
</evidence>
<dbReference type="InterPro" id="IPR017850">
    <property type="entry name" value="Alkaline_phosphatase_core_sf"/>
</dbReference>
<comment type="function">
    <text evidence="12">Ethanolamine phosphate transferase involved in glycosylphosphatidylinositol-anchor biosynthesis. Transfers ethanolamine phosphate to the GPI second mannose.</text>
</comment>
<evidence type="ECO:0000313" key="14">
    <source>
        <dbReference type="EMBL" id="KAL2050783.1"/>
    </source>
</evidence>
<dbReference type="InterPro" id="IPR039527">
    <property type="entry name" value="PIGG/GPI7"/>
</dbReference>
<organism evidence="14 15">
    <name type="scientific">Lepraria finkii</name>
    <dbReference type="NCBI Taxonomy" id="1340010"/>
    <lineage>
        <taxon>Eukaryota</taxon>
        <taxon>Fungi</taxon>
        <taxon>Dikarya</taxon>
        <taxon>Ascomycota</taxon>
        <taxon>Pezizomycotina</taxon>
        <taxon>Lecanoromycetes</taxon>
        <taxon>OSLEUM clade</taxon>
        <taxon>Lecanoromycetidae</taxon>
        <taxon>Lecanorales</taxon>
        <taxon>Lecanorineae</taxon>
        <taxon>Stereocaulaceae</taxon>
        <taxon>Lepraria</taxon>
    </lineage>
</organism>
<feature type="transmembrane region" description="Helical" evidence="12">
    <location>
        <begin position="592"/>
        <end position="611"/>
    </location>
</feature>
<evidence type="ECO:0000256" key="7">
    <source>
        <dbReference type="ARBA" id="ARBA00022692"/>
    </source>
</evidence>
<evidence type="ECO:0000256" key="8">
    <source>
        <dbReference type="ARBA" id="ARBA00022824"/>
    </source>
</evidence>
<gene>
    <name evidence="14" type="ORF">ABVK25_009021</name>
</gene>
<name>A0ABR4B4Q1_9LECA</name>
<comment type="subcellular location">
    <subcellularLocation>
        <location evidence="1 12">Endoplasmic reticulum membrane</location>
        <topology evidence="1 12">Multi-pass membrane protein</topology>
    </subcellularLocation>
</comment>
<keyword evidence="6 12" id="KW-0808">Transferase</keyword>
<dbReference type="CDD" id="cd16024">
    <property type="entry name" value="GPI_EPT_2"/>
    <property type="match status" value="1"/>
</dbReference>
<dbReference type="Gene3D" id="3.40.720.10">
    <property type="entry name" value="Alkaline Phosphatase, subunit A"/>
    <property type="match status" value="1"/>
</dbReference>
<feature type="domain" description="GPI ethanolamine phosphate transferase 2 C-terminal" evidence="13">
    <location>
        <begin position="433"/>
        <end position="657"/>
    </location>
</feature>
<dbReference type="InterPro" id="IPR002591">
    <property type="entry name" value="Phosphodiest/P_Trfase"/>
</dbReference>
<dbReference type="InterPro" id="IPR045687">
    <property type="entry name" value="PIGG/GPI7_C"/>
</dbReference>
<dbReference type="EMBL" id="JBHFEH010000043">
    <property type="protein sequence ID" value="KAL2050783.1"/>
    <property type="molecule type" value="Genomic_DNA"/>
</dbReference>
<sequence>MSQRLSILLLTIANLLIPIAILTFATGFFPYKPFIPGRASFGDSNDGGRHASAPFDKVIFMVVDALRSDFVYSNNSGFKFTQSLIRSGAAMPFTAHATSPTITMPRVKAITTGSIPSFLDVILNFAESDTTSSLANQDTWLSQLKDKPEGKLIMYGDDTWLKLFPDTFSRADGTSSFFVSDFTEVDNNVTRHVPLELKQSDWNGMIMHYLGLDHIGHKSGPRSPHMIPKQTEMDGIVKQIYEAIEIENHLQSTLLVLCGDHGMNDAGNHGGSAEGETSPALVFLSPKLQPISKGSECPLIAPQSTFGYYNTVEQSDIAPTLAGLLGFPVPLNNLGVFIPDFLDFWSQDVRIRLMHENARQILDIVRGTFPGLPSDGVASTDCTLSQSDGETLSCLWSTADSSVKGLSQGDSVTALQALTEFAKRAQDIMSSTASNYDIGRLNIGILLAALATVASLATAFTVLLNARSTGLWTSSVTILYGVMMFASSYVEEEHHFWYWASSGWLGWLFFKQRNAEETKGLSRAWSAVPLLAILRVIRIWNQTGQKHAGEPDIAKMFLPAHNFVLWALVLATYLDVIRRLSRRAVPWASRQLSLAASFALGITSLGFKVAFTKVDAPELLEGLQFFVLGPMKEASLVAQARAAFFSIAILLILTSLPVIYQRMSYGGKAGGEI</sequence>
<keyword evidence="10 12" id="KW-0472">Membrane</keyword>
<comment type="similarity">
    <text evidence="3 12">Belongs to the PIGG/PIGN/PIGO family. PIGG subfamily.</text>
</comment>
<keyword evidence="7 12" id="KW-0812">Transmembrane</keyword>
<dbReference type="Pfam" id="PF01663">
    <property type="entry name" value="Phosphodiest"/>
    <property type="match status" value="1"/>
</dbReference>
<evidence type="ECO:0000256" key="4">
    <source>
        <dbReference type="ARBA" id="ARBA00020830"/>
    </source>
</evidence>
<dbReference type="PANTHER" id="PTHR23072">
    <property type="entry name" value="PHOSPHATIDYLINOSITOL GLYCAN-RELATED"/>
    <property type="match status" value="1"/>
</dbReference>
<evidence type="ECO:0000256" key="12">
    <source>
        <dbReference type="RuleBase" id="RU367106"/>
    </source>
</evidence>
<reference evidence="14 15" key="1">
    <citation type="submission" date="2024-09" db="EMBL/GenBank/DDBJ databases">
        <title>Rethinking Asexuality: The Enigmatic Case of Functional Sexual Genes in Lepraria (Stereocaulaceae).</title>
        <authorList>
            <person name="Doellman M."/>
            <person name="Sun Y."/>
            <person name="Barcenas-Pena A."/>
            <person name="Lumbsch H.T."/>
            <person name="Grewe F."/>
        </authorList>
    </citation>
    <scope>NUCLEOTIDE SEQUENCE [LARGE SCALE GENOMIC DNA]</scope>
    <source>
        <strain evidence="14 15">Grewe 0041</strain>
    </source>
</reference>
<evidence type="ECO:0000256" key="6">
    <source>
        <dbReference type="ARBA" id="ARBA00022679"/>
    </source>
</evidence>
<dbReference type="Proteomes" id="UP001590951">
    <property type="component" value="Unassembled WGS sequence"/>
</dbReference>
<evidence type="ECO:0000256" key="9">
    <source>
        <dbReference type="ARBA" id="ARBA00022989"/>
    </source>
</evidence>
<comment type="caution">
    <text evidence="12">Lacks conserved residue(s) required for the propagation of feature annotation.</text>
</comment>
<feature type="transmembrane region" description="Helical" evidence="12">
    <location>
        <begin position="471"/>
        <end position="490"/>
    </location>
</feature>
<dbReference type="Pfam" id="PF19316">
    <property type="entry name" value="PIGO_PIGG"/>
    <property type="match status" value="1"/>
</dbReference>
<evidence type="ECO:0000256" key="2">
    <source>
        <dbReference type="ARBA" id="ARBA00004687"/>
    </source>
</evidence>
<evidence type="ECO:0000256" key="1">
    <source>
        <dbReference type="ARBA" id="ARBA00004477"/>
    </source>
</evidence>
<evidence type="ECO:0000256" key="3">
    <source>
        <dbReference type="ARBA" id="ARBA00005315"/>
    </source>
</evidence>
<protein>
    <recommendedName>
        <fullName evidence="4 12">GPI ethanolamine phosphate transferase 2</fullName>
    </recommendedName>
</protein>
<feature type="transmembrane region" description="Helical" evidence="12">
    <location>
        <begin position="7"/>
        <end position="31"/>
    </location>
</feature>
<proteinExistence type="inferred from homology"/>
<keyword evidence="9 12" id="KW-1133">Transmembrane helix</keyword>
<keyword evidence="11" id="KW-0325">Glycoprotein</keyword>
<evidence type="ECO:0000313" key="15">
    <source>
        <dbReference type="Proteomes" id="UP001590951"/>
    </source>
</evidence>
<evidence type="ECO:0000256" key="11">
    <source>
        <dbReference type="ARBA" id="ARBA00023180"/>
    </source>
</evidence>
<accession>A0ABR4B4Q1</accession>
<feature type="transmembrane region" description="Helical" evidence="12">
    <location>
        <begin position="640"/>
        <end position="660"/>
    </location>
</feature>
<dbReference type="InterPro" id="IPR037674">
    <property type="entry name" value="PIG-G_N"/>
</dbReference>
<feature type="transmembrane region" description="Helical" evidence="12">
    <location>
        <begin position="560"/>
        <end position="580"/>
    </location>
</feature>
<dbReference type="SUPFAM" id="SSF53649">
    <property type="entry name" value="Alkaline phosphatase-like"/>
    <property type="match status" value="1"/>
</dbReference>